<evidence type="ECO:0000313" key="3">
    <source>
        <dbReference type="Proteomes" id="UP000235965"/>
    </source>
</evidence>
<dbReference type="AlphaFoldDB" id="A0A2J7QK92"/>
<reference evidence="2 3" key="1">
    <citation type="submission" date="2017-12" db="EMBL/GenBank/DDBJ databases">
        <title>Hemimetabolous genomes reveal molecular basis of termite eusociality.</title>
        <authorList>
            <person name="Harrison M.C."/>
            <person name="Jongepier E."/>
            <person name="Robertson H.M."/>
            <person name="Arning N."/>
            <person name="Bitard-Feildel T."/>
            <person name="Chao H."/>
            <person name="Childers C.P."/>
            <person name="Dinh H."/>
            <person name="Doddapaneni H."/>
            <person name="Dugan S."/>
            <person name="Gowin J."/>
            <person name="Greiner C."/>
            <person name="Han Y."/>
            <person name="Hu H."/>
            <person name="Hughes D.S.T."/>
            <person name="Huylmans A.-K."/>
            <person name="Kemena C."/>
            <person name="Kremer L.P.M."/>
            <person name="Lee S.L."/>
            <person name="Lopez-Ezquerra A."/>
            <person name="Mallet L."/>
            <person name="Monroy-Kuhn J.M."/>
            <person name="Moser A."/>
            <person name="Murali S.C."/>
            <person name="Muzny D.M."/>
            <person name="Otani S."/>
            <person name="Piulachs M.-D."/>
            <person name="Poelchau M."/>
            <person name="Qu J."/>
            <person name="Schaub F."/>
            <person name="Wada-Katsumata A."/>
            <person name="Worley K.C."/>
            <person name="Xie Q."/>
            <person name="Ylla G."/>
            <person name="Poulsen M."/>
            <person name="Gibbs R.A."/>
            <person name="Schal C."/>
            <person name="Richards S."/>
            <person name="Belles X."/>
            <person name="Korb J."/>
            <person name="Bornberg-Bauer E."/>
        </authorList>
    </citation>
    <scope>NUCLEOTIDE SEQUENCE [LARGE SCALE GENOMIC DNA]</scope>
    <source>
        <tissue evidence="2">Whole body</tissue>
    </source>
</reference>
<accession>A0A2J7QK92</accession>
<protein>
    <submittedName>
        <fullName evidence="2">UPF0235 protein C15orf40-like protein</fullName>
    </submittedName>
</protein>
<dbReference type="InParanoid" id="A0A2J7QK92"/>
<comment type="similarity">
    <text evidence="1">Belongs to the UPF0235 family.</text>
</comment>
<sequence>ELTQKSQPVTDSAVSTDKVGNVVIRIQAKPGAKQNAVTEIGTEAVGVQISAPPVEGEANTELVKYMAAVLGIRKSDVSLDKGSRSRQKTVVVTHGTLTAEEITEKLKQELKTN</sequence>
<keyword evidence="3" id="KW-1185">Reference proteome</keyword>
<dbReference type="GO" id="GO:0005737">
    <property type="term" value="C:cytoplasm"/>
    <property type="evidence" value="ECO:0007669"/>
    <property type="project" value="TreeGrafter"/>
</dbReference>
<organism evidence="2 3">
    <name type="scientific">Cryptotermes secundus</name>
    <dbReference type="NCBI Taxonomy" id="105785"/>
    <lineage>
        <taxon>Eukaryota</taxon>
        <taxon>Metazoa</taxon>
        <taxon>Ecdysozoa</taxon>
        <taxon>Arthropoda</taxon>
        <taxon>Hexapoda</taxon>
        <taxon>Insecta</taxon>
        <taxon>Pterygota</taxon>
        <taxon>Neoptera</taxon>
        <taxon>Polyneoptera</taxon>
        <taxon>Dictyoptera</taxon>
        <taxon>Blattodea</taxon>
        <taxon>Blattoidea</taxon>
        <taxon>Termitoidae</taxon>
        <taxon>Kalotermitidae</taxon>
        <taxon>Cryptotermitinae</taxon>
        <taxon>Cryptotermes</taxon>
    </lineage>
</organism>
<dbReference type="Gene3D" id="3.30.1200.10">
    <property type="entry name" value="YggU-like"/>
    <property type="match status" value="1"/>
</dbReference>
<dbReference type="FunCoup" id="A0A2J7QK92">
    <property type="interactions" value="662"/>
</dbReference>
<gene>
    <name evidence="2" type="primary">CO040</name>
    <name evidence="2" type="ORF">B7P43_G14919</name>
</gene>
<evidence type="ECO:0000313" key="2">
    <source>
        <dbReference type="EMBL" id="PNF29002.1"/>
    </source>
</evidence>
<dbReference type="STRING" id="105785.A0A2J7QK92"/>
<dbReference type="SUPFAM" id="SSF69786">
    <property type="entry name" value="YggU-like"/>
    <property type="match status" value="1"/>
</dbReference>
<dbReference type="InterPro" id="IPR036591">
    <property type="entry name" value="YggU-like_sf"/>
</dbReference>
<dbReference type="InterPro" id="IPR003746">
    <property type="entry name" value="DUF167"/>
</dbReference>
<dbReference type="PANTHER" id="PTHR13420">
    <property type="entry name" value="UPF0235 PROTEIN C15ORF40"/>
    <property type="match status" value="1"/>
</dbReference>
<dbReference type="OrthoDB" id="244097at2759"/>
<dbReference type="SMART" id="SM01152">
    <property type="entry name" value="DUF167"/>
    <property type="match status" value="1"/>
</dbReference>
<name>A0A2J7QK92_9NEOP</name>
<feature type="non-terminal residue" evidence="2">
    <location>
        <position position="1"/>
    </location>
</feature>
<dbReference type="PANTHER" id="PTHR13420:SF7">
    <property type="entry name" value="UPF0235 PROTEIN C15ORF40"/>
    <property type="match status" value="1"/>
</dbReference>
<dbReference type="EMBL" id="NEVH01013275">
    <property type="protein sequence ID" value="PNF29002.1"/>
    <property type="molecule type" value="Genomic_DNA"/>
</dbReference>
<dbReference type="Pfam" id="PF02594">
    <property type="entry name" value="DUF167"/>
    <property type="match status" value="1"/>
</dbReference>
<comment type="caution">
    <text evidence="2">The sequence shown here is derived from an EMBL/GenBank/DDBJ whole genome shotgun (WGS) entry which is preliminary data.</text>
</comment>
<dbReference type="NCBIfam" id="TIGR00251">
    <property type="entry name" value="DUF167 family protein"/>
    <property type="match status" value="1"/>
</dbReference>
<evidence type="ECO:0000256" key="1">
    <source>
        <dbReference type="ARBA" id="ARBA00010364"/>
    </source>
</evidence>
<dbReference type="HAMAP" id="MF_00634">
    <property type="entry name" value="UPF0235"/>
    <property type="match status" value="1"/>
</dbReference>
<proteinExistence type="inferred from homology"/>
<dbReference type="Proteomes" id="UP000235965">
    <property type="component" value="Unassembled WGS sequence"/>
</dbReference>